<evidence type="ECO:0000256" key="1">
    <source>
        <dbReference type="SAM" id="Phobius"/>
    </source>
</evidence>
<sequence length="251" mass="27591">MDGPWFRLKSICRSSLHELRRTHAKRGFFGFNDAMPLVGFTALVILSLGVAGYAVGVYGFLPLGVALHPDMRAAFEAHRIGVYAHVFTSAVALALGPVQFSARFRAARPGLHRWLGRLYLGVGVLVGGVAGLFMAFHAFGGLAARLGFGCLAALWLYTGFRAYRAIRARDIAAHRRWMVRNFALTFAAVTLRLWMPASMVLGIPFENAYPVIAWLCWIPNLVLAELAFNQARNRATRPTMATEPGSAAQER</sequence>
<evidence type="ECO:0000313" key="2">
    <source>
        <dbReference type="EMBL" id="ABM39917.1"/>
    </source>
</evidence>
<feature type="transmembrane region" description="Helical" evidence="1">
    <location>
        <begin position="142"/>
        <end position="160"/>
    </location>
</feature>
<keyword evidence="3" id="KW-1185">Reference proteome</keyword>
<feature type="transmembrane region" description="Helical" evidence="1">
    <location>
        <begin position="211"/>
        <end position="228"/>
    </location>
</feature>
<protein>
    <recommendedName>
        <fullName evidence="4">DUF2306 domain-containing protein</fullName>
    </recommendedName>
</protein>
<feature type="transmembrane region" description="Helical" evidence="1">
    <location>
        <begin position="181"/>
        <end position="205"/>
    </location>
</feature>
<evidence type="ECO:0000313" key="3">
    <source>
        <dbReference type="Proteomes" id="UP000000644"/>
    </source>
</evidence>
<dbReference type="InterPro" id="IPR018750">
    <property type="entry name" value="DUF2306_membrane"/>
</dbReference>
<keyword evidence="1" id="KW-0472">Membrane</keyword>
<dbReference type="Pfam" id="PF10067">
    <property type="entry name" value="DUF2306"/>
    <property type="match status" value="1"/>
</dbReference>
<keyword evidence="1" id="KW-0812">Transmembrane</keyword>
<dbReference type="AlphaFoldDB" id="A1VW89"/>
<dbReference type="Proteomes" id="UP000000644">
    <property type="component" value="Plasmid pPNAP03"/>
</dbReference>
<geneLocation type="plasmid" evidence="2 3">
    <name>pPNAP03</name>
</geneLocation>
<feature type="transmembrane region" description="Helical" evidence="1">
    <location>
        <begin position="114"/>
        <end position="136"/>
    </location>
</feature>
<name>A1VW89_POLNA</name>
<gene>
    <name evidence="2" type="ordered locus">Pnap_4852</name>
</gene>
<feature type="transmembrane region" description="Helical" evidence="1">
    <location>
        <begin position="80"/>
        <end position="102"/>
    </location>
</feature>
<dbReference type="HOGENOM" id="CLU_078522_0_0_4"/>
<accession>A1VW89</accession>
<dbReference type="RefSeq" id="WP_011798288.1">
    <property type="nucleotide sequence ID" value="NC_008759.1"/>
</dbReference>
<evidence type="ECO:0008006" key="4">
    <source>
        <dbReference type="Google" id="ProtNLM"/>
    </source>
</evidence>
<dbReference type="EMBL" id="CP000532">
    <property type="protein sequence ID" value="ABM39917.1"/>
    <property type="molecule type" value="Genomic_DNA"/>
</dbReference>
<organism evidence="2 3">
    <name type="scientific">Polaromonas naphthalenivorans (strain CJ2)</name>
    <dbReference type="NCBI Taxonomy" id="365044"/>
    <lineage>
        <taxon>Bacteria</taxon>
        <taxon>Pseudomonadati</taxon>
        <taxon>Pseudomonadota</taxon>
        <taxon>Betaproteobacteria</taxon>
        <taxon>Burkholderiales</taxon>
        <taxon>Comamonadaceae</taxon>
        <taxon>Polaromonas</taxon>
    </lineage>
</organism>
<feature type="transmembrane region" description="Helical" evidence="1">
    <location>
        <begin position="34"/>
        <end position="60"/>
    </location>
</feature>
<keyword evidence="2" id="KW-0614">Plasmid</keyword>
<dbReference type="KEGG" id="pna:Pnap_4852"/>
<keyword evidence="1" id="KW-1133">Transmembrane helix</keyword>
<reference evidence="3" key="1">
    <citation type="journal article" date="2009" name="Environ. Microbiol.">
        <title>The genome of Polaromonas naphthalenivorans strain CJ2, isolated from coal tar-contaminated sediment, reveals physiological and metabolic versatility and evolution through extensive horizontal gene transfer.</title>
        <authorList>
            <person name="Yagi J.M."/>
            <person name="Sims D."/>
            <person name="Brettin T."/>
            <person name="Bruce D."/>
            <person name="Madsen E.L."/>
        </authorList>
    </citation>
    <scope>NUCLEOTIDE SEQUENCE [LARGE SCALE GENOMIC DNA]</scope>
    <source>
        <strain evidence="3">CJ2</strain>
        <plasmid evidence="3">Plasmid pPNAP03</plasmid>
    </source>
</reference>
<proteinExistence type="predicted"/>